<dbReference type="OrthoDB" id="2055063at2"/>
<accession>A0A5P6VRM1</accession>
<proteinExistence type="predicted"/>
<evidence type="ECO:0000313" key="1">
    <source>
        <dbReference type="EMBL" id="QFJ55287.1"/>
    </source>
</evidence>
<evidence type="ECO:0000313" key="2">
    <source>
        <dbReference type="Proteomes" id="UP000327030"/>
    </source>
</evidence>
<sequence length="69" mass="7264">MAGKKDNVVVAVIGDLTPNQAAELQKQIVVAKSKYAPHGRGTIATGTRENVGVLIQSNSTANKRIARHA</sequence>
<dbReference type="AlphaFoldDB" id="A0A5P6VRM1"/>
<gene>
    <name evidence="1" type="ORF">FXF36_10635</name>
</gene>
<reference evidence="2" key="1">
    <citation type="submission" date="2019-08" db="EMBL/GenBank/DDBJ databases">
        <title>Complete Genome Sequence of the Polysaccharide-Degrading Rumen Bacterium Pseudobutyrivibrio xylanivorans MA3014.</title>
        <authorList>
            <person name="Palevich N."/>
            <person name="Maclean P.H."/>
            <person name="Kelly W.J."/>
            <person name="Leahy S.C."/>
            <person name="Rakonjac J."/>
            <person name="Attwood G.T."/>
        </authorList>
    </citation>
    <scope>NUCLEOTIDE SEQUENCE [LARGE SCALE GENOMIC DNA]</scope>
    <source>
        <strain evidence="2">MA3014</strain>
    </source>
</reference>
<organism evidence="1 2">
    <name type="scientific">Pseudobutyrivibrio xylanivorans</name>
    <dbReference type="NCBI Taxonomy" id="185007"/>
    <lineage>
        <taxon>Bacteria</taxon>
        <taxon>Bacillati</taxon>
        <taxon>Bacillota</taxon>
        <taxon>Clostridia</taxon>
        <taxon>Lachnospirales</taxon>
        <taxon>Lachnospiraceae</taxon>
        <taxon>Pseudobutyrivibrio</taxon>
    </lineage>
</organism>
<protein>
    <submittedName>
        <fullName evidence="1">Uncharacterized protein</fullName>
    </submittedName>
</protein>
<name>A0A5P6VRM1_PSEXY</name>
<dbReference type="RefSeq" id="WP_151623917.1">
    <property type="nucleotide sequence ID" value="NZ_CP043028.1"/>
</dbReference>
<dbReference type="Proteomes" id="UP000327030">
    <property type="component" value="Chromosome 1"/>
</dbReference>
<dbReference type="EMBL" id="CP043028">
    <property type="protein sequence ID" value="QFJ55287.1"/>
    <property type="molecule type" value="Genomic_DNA"/>
</dbReference>
<dbReference type="KEGG" id="pxv:FXF36_10635"/>